<dbReference type="Proteomes" id="UP000184420">
    <property type="component" value="Unassembled WGS sequence"/>
</dbReference>
<evidence type="ECO:0000313" key="2">
    <source>
        <dbReference type="Proteomes" id="UP000184420"/>
    </source>
</evidence>
<accession>A0A1M7IU22</accession>
<protein>
    <submittedName>
        <fullName evidence="1">Uncharacterized protein</fullName>
    </submittedName>
</protein>
<dbReference type="AlphaFoldDB" id="A0A1M7IU22"/>
<keyword evidence="2" id="KW-1185">Reference proteome</keyword>
<sequence>MTYQSYNHFSIWDYSPSLSQLLIRNSALDNSLYCNEDIVFIGVFYMQLGIDFNGICINEIPKSDIESYGLKTPKHPQEKYFSITCNGKQYVIGAIAFSVIMNDLAYNESLLTNQPVKQHQIVTS</sequence>
<evidence type="ECO:0000313" key="1">
    <source>
        <dbReference type="EMBL" id="SHM44118.1"/>
    </source>
</evidence>
<name>A0A1M7IU22_9BACT</name>
<organism evidence="1 2">
    <name type="scientific">Chitinophaga jiangningensis</name>
    <dbReference type="NCBI Taxonomy" id="1419482"/>
    <lineage>
        <taxon>Bacteria</taxon>
        <taxon>Pseudomonadati</taxon>
        <taxon>Bacteroidota</taxon>
        <taxon>Chitinophagia</taxon>
        <taxon>Chitinophagales</taxon>
        <taxon>Chitinophagaceae</taxon>
        <taxon>Chitinophaga</taxon>
    </lineage>
</organism>
<reference evidence="1 2" key="1">
    <citation type="submission" date="2016-11" db="EMBL/GenBank/DDBJ databases">
        <authorList>
            <person name="Jaros S."/>
            <person name="Januszkiewicz K."/>
            <person name="Wedrychowicz H."/>
        </authorList>
    </citation>
    <scope>NUCLEOTIDE SEQUENCE [LARGE SCALE GENOMIC DNA]</scope>
    <source>
        <strain evidence="1 2">DSM 27406</strain>
    </source>
</reference>
<proteinExistence type="predicted"/>
<dbReference type="STRING" id="1419482.SAMN05444266_10892"/>
<dbReference type="EMBL" id="FRBL01000008">
    <property type="protein sequence ID" value="SHM44118.1"/>
    <property type="molecule type" value="Genomic_DNA"/>
</dbReference>
<gene>
    <name evidence="1" type="ORF">SAMN05444266_10892</name>
</gene>